<dbReference type="Pfam" id="PF13307">
    <property type="entry name" value="Helicase_C_2"/>
    <property type="match status" value="1"/>
</dbReference>
<evidence type="ECO:0000313" key="12">
    <source>
        <dbReference type="WBParaSite" id="PSAMB.scaffold6181size10015.g28032.t1"/>
    </source>
</evidence>
<name>A0A914X2B1_9BILA</name>
<evidence type="ECO:0000256" key="7">
    <source>
        <dbReference type="ARBA" id="ARBA00023014"/>
    </source>
</evidence>
<dbReference type="WBParaSite" id="PSAMB.scaffold6181size10015.g28032.t1">
    <property type="protein sequence ID" value="PSAMB.scaffold6181size10015.g28032.t1"/>
    <property type="gene ID" value="PSAMB.scaffold6181size10015.g28032"/>
</dbReference>
<dbReference type="SMART" id="SM00491">
    <property type="entry name" value="HELICc2"/>
    <property type="match status" value="1"/>
</dbReference>
<reference evidence="12" key="1">
    <citation type="submission" date="2022-11" db="UniProtKB">
        <authorList>
            <consortium name="WormBaseParasite"/>
        </authorList>
    </citation>
    <scope>IDENTIFICATION</scope>
</reference>
<dbReference type="InterPro" id="IPR006554">
    <property type="entry name" value="Helicase-like_DEXD_c2"/>
</dbReference>
<dbReference type="PANTHER" id="PTHR11472:SF47">
    <property type="entry name" value="FANCONI ANEMIA GROUP J PROTEIN"/>
    <property type="match status" value="1"/>
</dbReference>
<dbReference type="InterPro" id="IPR014013">
    <property type="entry name" value="Helic_SF1/SF2_ATP-bd_DinG/Rad3"/>
</dbReference>
<proteinExistence type="predicted"/>
<dbReference type="SUPFAM" id="SSF52540">
    <property type="entry name" value="P-loop containing nucleoside triphosphate hydrolases"/>
    <property type="match status" value="2"/>
</dbReference>
<dbReference type="InterPro" id="IPR027417">
    <property type="entry name" value="P-loop_NTPase"/>
</dbReference>
<keyword evidence="1" id="KW-0479">Metal-binding</keyword>
<dbReference type="InterPro" id="IPR014001">
    <property type="entry name" value="Helicase_ATP-bd"/>
</dbReference>
<dbReference type="Gene3D" id="3.40.50.300">
    <property type="entry name" value="P-loop containing nucleotide triphosphate hydrolases"/>
    <property type="match status" value="3"/>
</dbReference>
<dbReference type="GO" id="GO:1990918">
    <property type="term" value="P:double-strand break repair involved in meiotic recombination"/>
    <property type="evidence" value="ECO:0007669"/>
    <property type="project" value="TreeGrafter"/>
</dbReference>
<dbReference type="InterPro" id="IPR002464">
    <property type="entry name" value="DNA/RNA_helicase_DEAH_CS"/>
</dbReference>
<dbReference type="GO" id="GO:0016818">
    <property type="term" value="F:hydrolase activity, acting on acid anhydrides, in phosphorus-containing anhydrides"/>
    <property type="evidence" value="ECO:0007669"/>
    <property type="project" value="InterPro"/>
</dbReference>
<keyword evidence="2" id="KW-0547">Nucleotide-binding</keyword>
<dbReference type="PROSITE" id="PS00690">
    <property type="entry name" value="DEAH_ATP_HELICASE"/>
    <property type="match status" value="1"/>
</dbReference>
<dbReference type="PROSITE" id="PS51193">
    <property type="entry name" value="HELICASE_ATP_BIND_2"/>
    <property type="match status" value="1"/>
</dbReference>
<dbReference type="GO" id="GO:0051536">
    <property type="term" value="F:iron-sulfur cluster binding"/>
    <property type="evidence" value="ECO:0007669"/>
    <property type="project" value="UniProtKB-KW"/>
</dbReference>
<dbReference type="Proteomes" id="UP000887566">
    <property type="component" value="Unplaced"/>
</dbReference>
<evidence type="ECO:0000256" key="1">
    <source>
        <dbReference type="ARBA" id="ARBA00022723"/>
    </source>
</evidence>
<evidence type="ECO:0000256" key="8">
    <source>
        <dbReference type="ARBA" id="ARBA00023235"/>
    </source>
</evidence>
<evidence type="ECO:0000256" key="2">
    <source>
        <dbReference type="ARBA" id="ARBA00022741"/>
    </source>
</evidence>
<dbReference type="GO" id="GO:0005524">
    <property type="term" value="F:ATP binding"/>
    <property type="evidence" value="ECO:0007669"/>
    <property type="project" value="UniProtKB-KW"/>
</dbReference>
<evidence type="ECO:0000313" key="11">
    <source>
        <dbReference type="Proteomes" id="UP000887566"/>
    </source>
</evidence>
<dbReference type="GO" id="GO:0003677">
    <property type="term" value="F:DNA binding"/>
    <property type="evidence" value="ECO:0007669"/>
    <property type="project" value="InterPro"/>
</dbReference>
<dbReference type="SMART" id="SM00488">
    <property type="entry name" value="DEXDc2"/>
    <property type="match status" value="1"/>
</dbReference>
<feature type="region of interest" description="Disordered" evidence="9">
    <location>
        <begin position="87"/>
        <end position="148"/>
    </location>
</feature>
<keyword evidence="8" id="KW-0413">Isomerase</keyword>
<dbReference type="InterPro" id="IPR010614">
    <property type="entry name" value="RAD3-like_helicase_DEAD"/>
</dbReference>
<keyword evidence="6" id="KW-0408">Iron</keyword>
<evidence type="ECO:0000259" key="10">
    <source>
        <dbReference type="PROSITE" id="PS51193"/>
    </source>
</evidence>
<protein>
    <submittedName>
        <fullName evidence="12">DNA helicase</fullName>
    </submittedName>
</protein>
<evidence type="ECO:0000256" key="5">
    <source>
        <dbReference type="ARBA" id="ARBA00022840"/>
    </source>
</evidence>
<evidence type="ECO:0000256" key="4">
    <source>
        <dbReference type="ARBA" id="ARBA00022806"/>
    </source>
</evidence>
<feature type="region of interest" description="Disordered" evidence="9">
    <location>
        <begin position="166"/>
        <end position="197"/>
    </location>
</feature>
<feature type="domain" description="Helicase ATP-binding" evidence="10">
    <location>
        <begin position="26"/>
        <end position="426"/>
    </location>
</feature>
<dbReference type="SMART" id="SM00487">
    <property type="entry name" value="DEXDc"/>
    <property type="match status" value="1"/>
</dbReference>
<keyword evidence="5" id="KW-0067">ATP-binding</keyword>
<dbReference type="GO" id="GO:0003678">
    <property type="term" value="F:DNA helicase activity"/>
    <property type="evidence" value="ECO:0007669"/>
    <property type="project" value="InterPro"/>
</dbReference>
<dbReference type="PANTHER" id="PTHR11472">
    <property type="entry name" value="DNA REPAIR DEAD HELICASE RAD3/XP-D SUBFAMILY MEMBER"/>
    <property type="match status" value="1"/>
</dbReference>
<dbReference type="GO" id="GO:0046872">
    <property type="term" value="F:metal ion binding"/>
    <property type="evidence" value="ECO:0007669"/>
    <property type="project" value="UniProtKB-KW"/>
</dbReference>
<sequence length="919" mass="102518">MPLSAESRPVRTPAYIGYEQLPMCGVNVQLPSGLKPYPTQKLMMIKILTSLRNHLHALIESPTGSGKTLALLASSLAWLADYKRQRTESRDKCPVHRQNGAGNKRAAVAVSDSASAASEQKAVVEKENSATANADGSTLPPDETRESVSPDAFLNAEDEYDRDFLPETAGKRRATLNADASSSSGKRSRLSKETEEVETGCSCMPRVRIYYGTRTHKQISQVVKEFGRLPYAGEIKHTILASREQSCINKKARASGDLTGYCKELHTPDGGGCSYHNALRPKYDKDYKMRNYLNSKAPAAWDIEDLVTALSAAAPSAMCPYFASNRVLNEDADIIFCPFNYLIDPIIRDASDMKLKNSVVILDEAHNVEDTCRDAASFAFSEKEICDALTNLRDTHQKTKDALSKTRLTSEGREVLSEFSEYYIVTVAFVEELQRWFKDVGSKVDVKATGAVKYTAILTWADLNAALLYDGGDPRRVNLLFKDDSEEYKTLFTAISTLMGKSDKKDAEKEDELKGYRPAPATAVLIEKFYVFLKYYTTSNYNTTYRTFISIERNEPSMQRNNKKKSFEPSIQVRNADDWLSARSASTGDYHPILQGYNVTVNLWCMSPAVSFLDAFHESRSVILASGTLCPTETFQTELGVDFKARMEGDQVIPKERIFASVIPKGPGGRPLRATYENTSKSGGHFFVELSQVIKCICDIVPHGVLCFFPSYRLMEQLLDHMQASGVMRHISKIKEVITEPRRSSDLSDTLRRFDEAIAMPKNFGGDKTGALMLAVFRGKVSEGIDFADNLARCVITVGIPFPNAMDEQVLEKKRYNNENEKTLKLLSGDQWYTTQAYRALNQALGRCLRHREDWGALVLIDERFLPNANGQNANSKKLSKWVRQQLLVFPSFDEFSTGLSSFVSKMTAADALKAAEST</sequence>
<evidence type="ECO:0000256" key="9">
    <source>
        <dbReference type="SAM" id="MobiDB-lite"/>
    </source>
</evidence>
<evidence type="ECO:0000256" key="3">
    <source>
        <dbReference type="ARBA" id="ARBA00022801"/>
    </source>
</evidence>
<keyword evidence="11" id="KW-1185">Reference proteome</keyword>
<dbReference type="FunFam" id="3.40.50.300:FF:003493">
    <property type="entry name" value="Predicted protein"/>
    <property type="match status" value="1"/>
</dbReference>
<dbReference type="InterPro" id="IPR006555">
    <property type="entry name" value="ATP-dep_Helicase_C"/>
</dbReference>
<keyword evidence="7" id="KW-0411">Iron-sulfur</keyword>
<dbReference type="CDD" id="cd18788">
    <property type="entry name" value="SF2_C_XPD"/>
    <property type="match status" value="1"/>
</dbReference>
<keyword evidence="4" id="KW-0347">Helicase</keyword>
<feature type="compositionally biased region" description="Low complexity" evidence="9">
    <location>
        <begin position="106"/>
        <end position="118"/>
    </location>
</feature>
<organism evidence="11 12">
    <name type="scientific">Plectus sambesii</name>
    <dbReference type="NCBI Taxonomy" id="2011161"/>
    <lineage>
        <taxon>Eukaryota</taxon>
        <taxon>Metazoa</taxon>
        <taxon>Ecdysozoa</taxon>
        <taxon>Nematoda</taxon>
        <taxon>Chromadorea</taxon>
        <taxon>Plectida</taxon>
        <taxon>Plectina</taxon>
        <taxon>Plectoidea</taxon>
        <taxon>Plectidae</taxon>
        <taxon>Plectus</taxon>
    </lineage>
</organism>
<dbReference type="GO" id="GO:0005634">
    <property type="term" value="C:nucleus"/>
    <property type="evidence" value="ECO:0007669"/>
    <property type="project" value="TreeGrafter"/>
</dbReference>
<dbReference type="Pfam" id="PF06733">
    <property type="entry name" value="DEAD_2"/>
    <property type="match status" value="1"/>
</dbReference>
<evidence type="ECO:0000256" key="6">
    <source>
        <dbReference type="ARBA" id="ARBA00023004"/>
    </source>
</evidence>
<keyword evidence="3" id="KW-0378">Hydrolase</keyword>
<dbReference type="GO" id="GO:0006289">
    <property type="term" value="P:nucleotide-excision repair"/>
    <property type="evidence" value="ECO:0007669"/>
    <property type="project" value="TreeGrafter"/>
</dbReference>
<dbReference type="InterPro" id="IPR045028">
    <property type="entry name" value="DinG/Rad3-like"/>
</dbReference>
<accession>A0A914X2B1</accession>
<dbReference type="AlphaFoldDB" id="A0A914X2B1"/>